<name>A0ABW6SW49_9ACTN</name>
<proteinExistence type="predicted"/>
<feature type="transmembrane region" description="Helical" evidence="1">
    <location>
        <begin position="20"/>
        <end position="44"/>
    </location>
</feature>
<feature type="transmembrane region" description="Helical" evidence="1">
    <location>
        <begin position="175"/>
        <end position="195"/>
    </location>
</feature>
<feature type="transmembrane region" description="Helical" evidence="1">
    <location>
        <begin position="201"/>
        <end position="222"/>
    </location>
</feature>
<dbReference type="EMBL" id="JBIASD010000012">
    <property type="protein sequence ID" value="MFF3667905.1"/>
    <property type="molecule type" value="Genomic_DNA"/>
</dbReference>
<dbReference type="RefSeq" id="WP_387413164.1">
    <property type="nucleotide sequence ID" value="NZ_JBIASD010000012.1"/>
</dbReference>
<keyword evidence="1" id="KW-0472">Membrane</keyword>
<evidence type="ECO:0000256" key="1">
    <source>
        <dbReference type="SAM" id="Phobius"/>
    </source>
</evidence>
<protein>
    <recommendedName>
        <fullName evidence="4">DUF4386 domain-containing protein</fullName>
    </recommendedName>
</protein>
<evidence type="ECO:0000313" key="3">
    <source>
        <dbReference type="Proteomes" id="UP001602013"/>
    </source>
</evidence>
<gene>
    <name evidence="2" type="ORF">ACFYXI_20130</name>
</gene>
<comment type="caution">
    <text evidence="2">The sequence shown here is derived from an EMBL/GenBank/DDBJ whole genome shotgun (WGS) entry which is preliminary data.</text>
</comment>
<sequence length="246" mass="25141">MTTVERTRRQTDGGPSLGILAVVFTALFLGGIVVSTAMAGGATFPSPFGSAAEILAYFQDHQDAVHVSAFLQFGAAVPLAIYTATASARLRNLGIRAPGATIALAGGLLAAAMLALSAMFSWTLSRPEVLTEPAVVRALQDLAFASGGAGHVVFLGLLVAGIAVPGLLAGLLPRAMAFAGLAIAVVAELSHLALLVPDTAILLPVARFTALAWLIATGFLLPRTRTNRAGARRNRTTASMAEEGAA</sequence>
<keyword evidence="1" id="KW-1133">Transmembrane helix</keyword>
<organism evidence="2 3">
    <name type="scientific">Microtetraspora malaysiensis</name>
    <dbReference type="NCBI Taxonomy" id="161358"/>
    <lineage>
        <taxon>Bacteria</taxon>
        <taxon>Bacillati</taxon>
        <taxon>Actinomycetota</taxon>
        <taxon>Actinomycetes</taxon>
        <taxon>Streptosporangiales</taxon>
        <taxon>Streptosporangiaceae</taxon>
        <taxon>Microtetraspora</taxon>
    </lineage>
</organism>
<feature type="transmembrane region" description="Helical" evidence="1">
    <location>
        <begin position="142"/>
        <end position="168"/>
    </location>
</feature>
<feature type="transmembrane region" description="Helical" evidence="1">
    <location>
        <begin position="97"/>
        <end position="122"/>
    </location>
</feature>
<reference evidence="2 3" key="1">
    <citation type="submission" date="2024-10" db="EMBL/GenBank/DDBJ databases">
        <title>The Natural Products Discovery Center: Release of the First 8490 Sequenced Strains for Exploring Actinobacteria Biosynthetic Diversity.</title>
        <authorList>
            <person name="Kalkreuter E."/>
            <person name="Kautsar S.A."/>
            <person name="Yang D."/>
            <person name="Bader C.D."/>
            <person name="Teijaro C.N."/>
            <person name="Fluegel L."/>
            <person name="Davis C.M."/>
            <person name="Simpson J.R."/>
            <person name="Lauterbach L."/>
            <person name="Steele A.D."/>
            <person name="Gui C."/>
            <person name="Meng S."/>
            <person name="Li G."/>
            <person name="Viehrig K."/>
            <person name="Ye F."/>
            <person name="Su P."/>
            <person name="Kiefer A.F."/>
            <person name="Nichols A."/>
            <person name="Cepeda A.J."/>
            <person name="Yan W."/>
            <person name="Fan B."/>
            <person name="Jiang Y."/>
            <person name="Adhikari A."/>
            <person name="Zheng C.-J."/>
            <person name="Schuster L."/>
            <person name="Cowan T.M."/>
            <person name="Smanski M.J."/>
            <person name="Chevrette M.G."/>
            <person name="De Carvalho L.P.S."/>
            <person name="Shen B."/>
        </authorList>
    </citation>
    <scope>NUCLEOTIDE SEQUENCE [LARGE SCALE GENOMIC DNA]</scope>
    <source>
        <strain evidence="2 3">NPDC002173</strain>
    </source>
</reference>
<evidence type="ECO:0008006" key="4">
    <source>
        <dbReference type="Google" id="ProtNLM"/>
    </source>
</evidence>
<keyword evidence="3" id="KW-1185">Reference proteome</keyword>
<keyword evidence="1" id="KW-0812">Transmembrane</keyword>
<feature type="transmembrane region" description="Helical" evidence="1">
    <location>
        <begin position="64"/>
        <end position="85"/>
    </location>
</feature>
<dbReference type="Proteomes" id="UP001602013">
    <property type="component" value="Unassembled WGS sequence"/>
</dbReference>
<accession>A0ABW6SW49</accession>
<evidence type="ECO:0000313" key="2">
    <source>
        <dbReference type="EMBL" id="MFF3667905.1"/>
    </source>
</evidence>